<evidence type="ECO:0000256" key="4">
    <source>
        <dbReference type="ARBA" id="ARBA00022692"/>
    </source>
</evidence>
<keyword evidence="6 7" id="KW-0472">Membrane</keyword>
<dbReference type="OrthoDB" id="5667at2759"/>
<dbReference type="EMBL" id="ML976038">
    <property type="protein sequence ID" value="KAF1942167.1"/>
    <property type="molecule type" value="Genomic_DNA"/>
</dbReference>
<sequence>MPQVTSSALSFRFCCLFCSFGWLNCLGVFQSYYQTNQLSDHTPSIIAWIASLDFFVMLLPGPMVGFVYDNHGPKYLLLFGTFFHLSGLMMASVCTEYWQFILAQGICSPLGLNCIFQAGTSIIQTWFLKKRGISYGIMVAGSGLGGIIFPIMTSHLIPRIGFVWTMRTFGFMILGLMGIAIITVRSRLPPKPRAFALRVFLDPFKDSKCLLLTISSFFFFLGLFISINFIEVQALANDMSIRLAGYLLAILNTAGILGIIIPGALADKVGKFNMQSLWCLVAGIIVLGFGLPASSNAAFITFAAFYGFASGALVSLPPAEIAHIPKVDQIDRPSRRLIGNPIAGAIVSQNHGKYWVLNVFSGVMLMAGASMFVLTRTYMAEWRLLAKV</sequence>
<evidence type="ECO:0000256" key="7">
    <source>
        <dbReference type="SAM" id="Phobius"/>
    </source>
</evidence>
<evidence type="ECO:0000256" key="1">
    <source>
        <dbReference type="ARBA" id="ARBA00004141"/>
    </source>
</evidence>
<keyword evidence="9" id="KW-1185">Reference proteome</keyword>
<comment type="similarity">
    <text evidence="2">Belongs to the major facilitator superfamily. Monocarboxylate porter (TC 2.A.1.13) family.</text>
</comment>
<keyword evidence="5 7" id="KW-1133">Transmembrane helix</keyword>
<dbReference type="PANTHER" id="PTHR11360">
    <property type="entry name" value="MONOCARBOXYLATE TRANSPORTER"/>
    <property type="match status" value="1"/>
</dbReference>
<evidence type="ECO:0000256" key="2">
    <source>
        <dbReference type="ARBA" id="ARBA00006727"/>
    </source>
</evidence>
<accession>A0A6A5SZ11</accession>
<evidence type="ECO:0000256" key="6">
    <source>
        <dbReference type="ARBA" id="ARBA00023136"/>
    </source>
</evidence>
<comment type="subcellular location">
    <subcellularLocation>
        <location evidence="1">Membrane</location>
        <topology evidence="1">Multi-pass membrane protein</topology>
    </subcellularLocation>
</comment>
<dbReference type="InterPro" id="IPR011701">
    <property type="entry name" value="MFS"/>
</dbReference>
<dbReference type="Pfam" id="PF07690">
    <property type="entry name" value="MFS_1"/>
    <property type="match status" value="1"/>
</dbReference>
<feature type="transmembrane region" description="Helical" evidence="7">
    <location>
        <begin position="209"/>
        <end position="231"/>
    </location>
</feature>
<dbReference type="GO" id="GO:0022857">
    <property type="term" value="F:transmembrane transporter activity"/>
    <property type="evidence" value="ECO:0007669"/>
    <property type="project" value="InterPro"/>
</dbReference>
<protein>
    <submittedName>
        <fullName evidence="8">MFS general substrate transporter</fullName>
    </submittedName>
</protein>
<keyword evidence="3" id="KW-0813">Transport</keyword>
<gene>
    <name evidence="8" type="ORF">EJ02DRAFT_503011</name>
</gene>
<evidence type="ECO:0000256" key="5">
    <source>
        <dbReference type="ARBA" id="ARBA00022989"/>
    </source>
</evidence>
<proteinExistence type="inferred from homology"/>
<name>A0A6A5SZ11_9PLEO</name>
<dbReference type="PANTHER" id="PTHR11360:SF224">
    <property type="entry name" value="MAJOR FACILITATOR SUPERFAMILY (MFS) PROFILE DOMAIN-CONTAINING PROTEIN-RELATED"/>
    <property type="match status" value="1"/>
</dbReference>
<dbReference type="Gene3D" id="1.20.1250.20">
    <property type="entry name" value="MFS general substrate transporter like domains"/>
    <property type="match status" value="2"/>
</dbReference>
<evidence type="ECO:0000313" key="9">
    <source>
        <dbReference type="Proteomes" id="UP000800038"/>
    </source>
</evidence>
<dbReference type="InterPro" id="IPR036259">
    <property type="entry name" value="MFS_trans_sf"/>
</dbReference>
<dbReference type="GO" id="GO:0016020">
    <property type="term" value="C:membrane"/>
    <property type="evidence" value="ECO:0007669"/>
    <property type="project" value="UniProtKB-SubCell"/>
</dbReference>
<feature type="transmembrane region" description="Helical" evidence="7">
    <location>
        <begin position="75"/>
        <end position="98"/>
    </location>
</feature>
<feature type="transmembrane region" description="Helical" evidence="7">
    <location>
        <begin position="45"/>
        <end position="68"/>
    </location>
</feature>
<evidence type="ECO:0000313" key="8">
    <source>
        <dbReference type="EMBL" id="KAF1942167.1"/>
    </source>
</evidence>
<dbReference type="InterPro" id="IPR050327">
    <property type="entry name" value="Proton-linked_MCT"/>
</dbReference>
<feature type="transmembrane region" description="Helical" evidence="7">
    <location>
        <begin position="12"/>
        <end position="33"/>
    </location>
</feature>
<dbReference type="SUPFAM" id="SSF103473">
    <property type="entry name" value="MFS general substrate transporter"/>
    <property type="match status" value="1"/>
</dbReference>
<reference evidence="8" key="1">
    <citation type="journal article" date="2020" name="Stud. Mycol.">
        <title>101 Dothideomycetes genomes: a test case for predicting lifestyles and emergence of pathogens.</title>
        <authorList>
            <person name="Haridas S."/>
            <person name="Albert R."/>
            <person name="Binder M."/>
            <person name="Bloem J."/>
            <person name="Labutti K."/>
            <person name="Salamov A."/>
            <person name="Andreopoulos B."/>
            <person name="Baker S."/>
            <person name="Barry K."/>
            <person name="Bills G."/>
            <person name="Bluhm B."/>
            <person name="Cannon C."/>
            <person name="Castanera R."/>
            <person name="Culley D."/>
            <person name="Daum C."/>
            <person name="Ezra D."/>
            <person name="Gonzalez J."/>
            <person name="Henrissat B."/>
            <person name="Kuo A."/>
            <person name="Liang C."/>
            <person name="Lipzen A."/>
            <person name="Lutzoni F."/>
            <person name="Magnuson J."/>
            <person name="Mondo S."/>
            <person name="Nolan M."/>
            <person name="Ohm R."/>
            <person name="Pangilinan J."/>
            <person name="Park H.-J."/>
            <person name="Ramirez L."/>
            <person name="Alfaro M."/>
            <person name="Sun H."/>
            <person name="Tritt A."/>
            <person name="Yoshinaga Y."/>
            <person name="Zwiers L.-H."/>
            <person name="Turgeon B."/>
            <person name="Goodwin S."/>
            <person name="Spatafora J."/>
            <person name="Crous P."/>
            <person name="Grigoriev I."/>
        </authorList>
    </citation>
    <scope>NUCLEOTIDE SEQUENCE</scope>
    <source>
        <strain evidence="8">CBS 161.51</strain>
    </source>
</reference>
<feature type="transmembrane region" description="Helical" evidence="7">
    <location>
        <begin position="243"/>
        <end position="265"/>
    </location>
</feature>
<organism evidence="8 9">
    <name type="scientific">Clathrospora elynae</name>
    <dbReference type="NCBI Taxonomy" id="706981"/>
    <lineage>
        <taxon>Eukaryota</taxon>
        <taxon>Fungi</taxon>
        <taxon>Dikarya</taxon>
        <taxon>Ascomycota</taxon>
        <taxon>Pezizomycotina</taxon>
        <taxon>Dothideomycetes</taxon>
        <taxon>Pleosporomycetidae</taxon>
        <taxon>Pleosporales</taxon>
        <taxon>Diademaceae</taxon>
        <taxon>Clathrospora</taxon>
    </lineage>
</organism>
<evidence type="ECO:0000256" key="3">
    <source>
        <dbReference type="ARBA" id="ARBA00022448"/>
    </source>
</evidence>
<dbReference type="AlphaFoldDB" id="A0A6A5SZ11"/>
<feature type="transmembrane region" description="Helical" evidence="7">
    <location>
        <begin position="135"/>
        <end position="157"/>
    </location>
</feature>
<feature type="transmembrane region" description="Helical" evidence="7">
    <location>
        <begin position="277"/>
        <end position="308"/>
    </location>
</feature>
<feature type="transmembrane region" description="Helical" evidence="7">
    <location>
        <begin position="354"/>
        <end position="374"/>
    </location>
</feature>
<dbReference type="Proteomes" id="UP000800038">
    <property type="component" value="Unassembled WGS sequence"/>
</dbReference>
<feature type="transmembrane region" description="Helical" evidence="7">
    <location>
        <begin position="169"/>
        <end position="188"/>
    </location>
</feature>
<keyword evidence="4 7" id="KW-0812">Transmembrane</keyword>